<name>A0ABN0ZY78_9BACI</name>
<evidence type="ECO:0000256" key="9">
    <source>
        <dbReference type="ARBA" id="ARBA00022840"/>
    </source>
</evidence>
<reference evidence="15 16" key="1">
    <citation type="journal article" date="2019" name="Int. J. Syst. Evol. Microbiol.">
        <title>The Global Catalogue of Microorganisms (GCM) 10K type strain sequencing project: providing services to taxonomists for standard genome sequencing and annotation.</title>
        <authorList>
            <consortium name="The Broad Institute Genomics Platform"/>
            <consortium name="The Broad Institute Genome Sequencing Center for Infectious Disease"/>
            <person name="Wu L."/>
            <person name="Ma J."/>
        </authorList>
    </citation>
    <scope>NUCLEOTIDE SEQUENCE [LARGE SCALE GENOMIC DNA]</scope>
    <source>
        <strain evidence="15 16">JCM 14193</strain>
    </source>
</reference>
<keyword evidence="9" id="KW-0067">ATP-binding</keyword>
<dbReference type="RefSeq" id="WP_343783250.1">
    <property type="nucleotide sequence ID" value="NZ_BAAACZ010000014.1"/>
</dbReference>
<comment type="caution">
    <text evidence="15">The sequence shown here is derived from an EMBL/GenBank/DDBJ whole genome shotgun (WGS) entry which is preliminary data.</text>
</comment>
<evidence type="ECO:0000256" key="10">
    <source>
        <dbReference type="ARBA" id="ARBA00022989"/>
    </source>
</evidence>
<dbReference type="Gene3D" id="3.30.565.10">
    <property type="entry name" value="Histidine kinase-like ATPase, C-terminal domain"/>
    <property type="match status" value="1"/>
</dbReference>
<dbReference type="Pfam" id="PF02518">
    <property type="entry name" value="HATPase_c"/>
    <property type="match status" value="1"/>
</dbReference>
<accession>A0ABN0ZY78</accession>
<evidence type="ECO:0000256" key="12">
    <source>
        <dbReference type="ARBA" id="ARBA00023136"/>
    </source>
</evidence>
<evidence type="ECO:0000313" key="16">
    <source>
        <dbReference type="Proteomes" id="UP001500740"/>
    </source>
</evidence>
<dbReference type="InterPro" id="IPR036890">
    <property type="entry name" value="HATPase_C_sf"/>
</dbReference>
<evidence type="ECO:0000256" key="13">
    <source>
        <dbReference type="SAM" id="Phobius"/>
    </source>
</evidence>
<dbReference type="Proteomes" id="UP001500740">
    <property type="component" value="Unassembled WGS sequence"/>
</dbReference>
<evidence type="ECO:0000256" key="11">
    <source>
        <dbReference type="ARBA" id="ARBA00023012"/>
    </source>
</evidence>
<dbReference type="SMART" id="SM00387">
    <property type="entry name" value="HATPase_c"/>
    <property type="match status" value="1"/>
</dbReference>
<sequence>MIRNFLSERLSWILLFIFLHALFLFISYVDSQIAFDSILYYAFLSSIIFLLFLIIRYKRETNFYKQLDERFNFLDESVLPQPTTPFERIVSHNLTQQTEQLKQVESKNLTHLEMEKDELLSWIHEVKSPLTAMQLIIDRIEDQSLKTDLNYEWLRIHLLLDQQLHKKRMDVIENDLYIERTKLEPIIYQEVKNLKSWCIHKGIGFDINLNKNEVLADGKWLAFIIRQLLSNSVKYSENSEISLRSYQENEQIILIVQDHGRGIDTKDLPRIFEKGFTSTAKHQDNSATGMGLYLTQQVANSLKIKLNVESVLGEGTTFTLTFPKKNEFVYIIEDI</sequence>
<feature type="domain" description="Histidine kinase" evidence="14">
    <location>
        <begin position="121"/>
        <end position="326"/>
    </location>
</feature>
<dbReference type="PANTHER" id="PTHR45453">
    <property type="entry name" value="PHOSPHATE REGULON SENSOR PROTEIN PHOR"/>
    <property type="match status" value="1"/>
</dbReference>
<organism evidence="15 16">
    <name type="scientific">Alkalibacillus silvisoli</name>
    <dbReference type="NCBI Taxonomy" id="392823"/>
    <lineage>
        <taxon>Bacteria</taxon>
        <taxon>Bacillati</taxon>
        <taxon>Bacillota</taxon>
        <taxon>Bacilli</taxon>
        <taxon>Bacillales</taxon>
        <taxon>Bacillaceae</taxon>
        <taxon>Alkalibacillus</taxon>
    </lineage>
</organism>
<feature type="transmembrane region" description="Helical" evidence="13">
    <location>
        <begin position="37"/>
        <end position="55"/>
    </location>
</feature>
<dbReference type="InterPro" id="IPR004358">
    <property type="entry name" value="Sig_transdc_His_kin-like_C"/>
</dbReference>
<evidence type="ECO:0000256" key="3">
    <source>
        <dbReference type="ARBA" id="ARBA00012438"/>
    </source>
</evidence>
<evidence type="ECO:0000256" key="7">
    <source>
        <dbReference type="ARBA" id="ARBA00022741"/>
    </source>
</evidence>
<evidence type="ECO:0000256" key="4">
    <source>
        <dbReference type="ARBA" id="ARBA00022475"/>
    </source>
</evidence>
<comment type="subcellular location">
    <subcellularLocation>
        <location evidence="2">Cell membrane</location>
        <topology evidence="2">Multi-pass membrane protein</topology>
    </subcellularLocation>
</comment>
<gene>
    <name evidence="15" type="primary">bceS</name>
    <name evidence="15" type="ORF">GCM10008935_18080</name>
</gene>
<keyword evidence="7" id="KW-0547">Nucleotide-binding</keyword>
<keyword evidence="5" id="KW-0808">Transferase</keyword>
<dbReference type="PANTHER" id="PTHR45453:SF2">
    <property type="entry name" value="HISTIDINE KINASE"/>
    <property type="match status" value="1"/>
</dbReference>
<evidence type="ECO:0000256" key="2">
    <source>
        <dbReference type="ARBA" id="ARBA00004651"/>
    </source>
</evidence>
<dbReference type="InterPro" id="IPR005467">
    <property type="entry name" value="His_kinase_dom"/>
</dbReference>
<protein>
    <recommendedName>
        <fullName evidence="3">histidine kinase</fullName>
        <ecNumber evidence="3">2.7.13.3</ecNumber>
    </recommendedName>
</protein>
<keyword evidence="8 15" id="KW-0418">Kinase</keyword>
<dbReference type="InterPro" id="IPR003594">
    <property type="entry name" value="HATPase_dom"/>
</dbReference>
<keyword evidence="10 13" id="KW-1133">Transmembrane helix</keyword>
<evidence type="ECO:0000259" key="14">
    <source>
        <dbReference type="PROSITE" id="PS50109"/>
    </source>
</evidence>
<evidence type="ECO:0000256" key="5">
    <source>
        <dbReference type="ARBA" id="ARBA00022679"/>
    </source>
</evidence>
<dbReference type="EMBL" id="BAAACZ010000014">
    <property type="protein sequence ID" value="GAA0462896.1"/>
    <property type="molecule type" value="Genomic_DNA"/>
</dbReference>
<keyword evidence="12 13" id="KW-0472">Membrane</keyword>
<proteinExistence type="predicted"/>
<dbReference type="SUPFAM" id="SSF55874">
    <property type="entry name" value="ATPase domain of HSP90 chaperone/DNA topoisomerase II/histidine kinase"/>
    <property type="match status" value="1"/>
</dbReference>
<evidence type="ECO:0000256" key="6">
    <source>
        <dbReference type="ARBA" id="ARBA00022692"/>
    </source>
</evidence>
<keyword evidence="4" id="KW-1003">Cell membrane</keyword>
<dbReference type="PRINTS" id="PR00344">
    <property type="entry name" value="BCTRLSENSOR"/>
</dbReference>
<dbReference type="InterPro" id="IPR050351">
    <property type="entry name" value="BphY/WalK/GraS-like"/>
</dbReference>
<keyword evidence="16" id="KW-1185">Reference proteome</keyword>
<dbReference type="GO" id="GO:0016301">
    <property type="term" value="F:kinase activity"/>
    <property type="evidence" value="ECO:0007669"/>
    <property type="project" value="UniProtKB-KW"/>
</dbReference>
<evidence type="ECO:0000256" key="8">
    <source>
        <dbReference type="ARBA" id="ARBA00022777"/>
    </source>
</evidence>
<evidence type="ECO:0000256" key="1">
    <source>
        <dbReference type="ARBA" id="ARBA00000085"/>
    </source>
</evidence>
<dbReference type="PROSITE" id="PS50109">
    <property type="entry name" value="HIS_KIN"/>
    <property type="match status" value="1"/>
</dbReference>
<feature type="transmembrane region" description="Helical" evidence="13">
    <location>
        <begin position="12"/>
        <end position="31"/>
    </location>
</feature>
<keyword evidence="6 13" id="KW-0812">Transmembrane</keyword>
<comment type="catalytic activity">
    <reaction evidence="1">
        <text>ATP + protein L-histidine = ADP + protein N-phospho-L-histidine.</text>
        <dbReference type="EC" id="2.7.13.3"/>
    </reaction>
</comment>
<evidence type="ECO:0000313" key="15">
    <source>
        <dbReference type="EMBL" id="GAA0462896.1"/>
    </source>
</evidence>
<keyword evidence="11" id="KW-0902">Two-component regulatory system</keyword>
<dbReference type="EC" id="2.7.13.3" evidence="3"/>